<evidence type="ECO:0000313" key="1">
    <source>
        <dbReference type="EMBL" id="RRJ61835.1"/>
    </source>
</evidence>
<dbReference type="Proteomes" id="UP000267017">
    <property type="component" value="Unassembled WGS sequence"/>
</dbReference>
<sequence length="157" mass="17779">MEIDLKRARLEELSDIAYEVYLGQSQTFNYLDIMILKFIGEYGYGSSGNTDAAFMRAIGKACLAAWEPAALIFDFSALTYAWGDRLMQVFDIGADIYLDDPFPMALIVGEGCEEGIRTLLLGTESHKTIEETGWVFKEFSHSWAYIEKELQRYEGAL</sequence>
<dbReference type="OrthoDB" id="2598626at2"/>
<reference evidence="1 2" key="1">
    <citation type="submission" date="2018-11" db="EMBL/GenBank/DDBJ databases">
        <title>Genome sequencing of Paenibacillus sp. KCOM 3021 (= ChDC PVNT-B20).</title>
        <authorList>
            <person name="Kook J.-K."/>
            <person name="Park S.-N."/>
            <person name="Lim Y.K."/>
        </authorList>
    </citation>
    <scope>NUCLEOTIDE SEQUENCE [LARGE SCALE GENOMIC DNA]</scope>
    <source>
        <strain evidence="1 2">KCOM 3021</strain>
    </source>
</reference>
<proteinExistence type="predicted"/>
<comment type="caution">
    <text evidence="1">The sequence shown here is derived from an EMBL/GenBank/DDBJ whole genome shotgun (WGS) entry which is preliminary data.</text>
</comment>
<accession>A0A3P3TUL8</accession>
<dbReference type="RefSeq" id="WP_128629759.1">
    <property type="nucleotide sequence ID" value="NZ_RRCN01000001.1"/>
</dbReference>
<name>A0A3P3TUL8_9BACL</name>
<keyword evidence="2" id="KW-1185">Reference proteome</keyword>
<evidence type="ECO:0000313" key="2">
    <source>
        <dbReference type="Proteomes" id="UP000267017"/>
    </source>
</evidence>
<protein>
    <submittedName>
        <fullName evidence="1">Uncharacterized protein</fullName>
    </submittedName>
</protein>
<dbReference type="EMBL" id="RRCN01000001">
    <property type="protein sequence ID" value="RRJ61835.1"/>
    <property type="molecule type" value="Genomic_DNA"/>
</dbReference>
<dbReference type="AlphaFoldDB" id="A0A3P3TUL8"/>
<gene>
    <name evidence="1" type="ORF">EHV15_01725</name>
</gene>
<organism evidence="1 2">
    <name type="scientific">Paenibacillus oralis</name>
    <dbReference type="NCBI Taxonomy" id="2490856"/>
    <lineage>
        <taxon>Bacteria</taxon>
        <taxon>Bacillati</taxon>
        <taxon>Bacillota</taxon>
        <taxon>Bacilli</taxon>
        <taxon>Bacillales</taxon>
        <taxon>Paenibacillaceae</taxon>
        <taxon>Paenibacillus</taxon>
    </lineage>
</organism>